<keyword evidence="12" id="KW-0594">Phospholipid biosynthesis</keyword>
<organism evidence="17 18">
    <name type="scientific">Leptospirillum ferriphilum YSK</name>
    <dbReference type="NCBI Taxonomy" id="1441628"/>
    <lineage>
        <taxon>Bacteria</taxon>
        <taxon>Pseudomonadati</taxon>
        <taxon>Nitrospirota</taxon>
        <taxon>Nitrospiria</taxon>
        <taxon>Nitrospirales</taxon>
        <taxon>Nitrospiraceae</taxon>
        <taxon>Leptospirillum</taxon>
    </lineage>
</organism>
<evidence type="ECO:0000256" key="7">
    <source>
        <dbReference type="ARBA" id="ARBA00022679"/>
    </source>
</evidence>
<evidence type="ECO:0000313" key="17">
    <source>
        <dbReference type="EMBL" id="AIA30750.1"/>
    </source>
</evidence>
<dbReference type="PIRSF" id="PIRSF000847">
    <property type="entry name" value="Phos_ph_gly_syn"/>
    <property type="match status" value="1"/>
</dbReference>
<evidence type="ECO:0000256" key="13">
    <source>
        <dbReference type="ARBA" id="ARBA00023264"/>
    </source>
</evidence>
<evidence type="ECO:0000256" key="11">
    <source>
        <dbReference type="ARBA" id="ARBA00023136"/>
    </source>
</evidence>
<dbReference type="InterPro" id="IPR000462">
    <property type="entry name" value="CDP-OH_P_trans"/>
</dbReference>
<dbReference type="EC" id="2.7.8.5" evidence="4"/>
<reference evidence="18" key="1">
    <citation type="submission" date="2014-02" db="EMBL/GenBank/DDBJ databases">
        <title>Complete genome sequence and comparative genomic analysis of the nitrogen-fixing bacterium Leptospirillum ferriphilum YSK.</title>
        <authorList>
            <person name="Guo X."/>
            <person name="Yin H."/>
            <person name="Liang Y."/>
            <person name="Hu Q."/>
            <person name="Ma L."/>
            <person name="Xiao Y."/>
            <person name="Zhang X."/>
            <person name="Qiu G."/>
            <person name="Liu X."/>
        </authorList>
    </citation>
    <scope>NUCLEOTIDE SEQUENCE [LARGE SCALE GENOMIC DNA]</scope>
    <source>
        <strain evidence="18">YSK</strain>
    </source>
</reference>
<evidence type="ECO:0000256" key="8">
    <source>
        <dbReference type="ARBA" id="ARBA00022692"/>
    </source>
</evidence>
<feature type="transmembrane region" description="Helical" evidence="16">
    <location>
        <begin position="154"/>
        <end position="171"/>
    </location>
</feature>
<evidence type="ECO:0000256" key="1">
    <source>
        <dbReference type="ARBA" id="ARBA00004141"/>
    </source>
</evidence>
<dbReference type="Gene3D" id="1.20.120.1760">
    <property type="match status" value="1"/>
</dbReference>
<feature type="transmembrane region" description="Helical" evidence="16">
    <location>
        <begin position="12"/>
        <end position="30"/>
    </location>
</feature>
<accession>A0A059XUN7</accession>
<feature type="transmembrane region" description="Helical" evidence="16">
    <location>
        <begin position="69"/>
        <end position="85"/>
    </location>
</feature>
<dbReference type="PANTHER" id="PTHR14269:SF11">
    <property type="entry name" value="CDP-DIACYLGLYCEROL--GLYCEROL-3-PHOSPHATE 3-PHOSPHATIDYLTRANSFERASE"/>
    <property type="match status" value="1"/>
</dbReference>
<dbReference type="HOGENOM" id="CLU_051314_6_2_0"/>
<evidence type="ECO:0000256" key="10">
    <source>
        <dbReference type="ARBA" id="ARBA00023098"/>
    </source>
</evidence>
<evidence type="ECO:0000256" key="5">
    <source>
        <dbReference type="ARBA" id="ARBA00014944"/>
    </source>
</evidence>
<dbReference type="InterPro" id="IPR043130">
    <property type="entry name" value="CDP-OH_PTrfase_TM_dom"/>
</dbReference>
<evidence type="ECO:0000256" key="4">
    <source>
        <dbReference type="ARBA" id="ARBA00013170"/>
    </source>
</evidence>
<dbReference type="KEGG" id="lfp:Y981_08155"/>
<proteinExistence type="inferred from homology"/>
<feature type="transmembrane region" description="Helical" evidence="16">
    <location>
        <begin position="36"/>
        <end position="57"/>
    </location>
</feature>
<evidence type="ECO:0000256" key="9">
    <source>
        <dbReference type="ARBA" id="ARBA00022989"/>
    </source>
</evidence>
<dbReference type="InterPro" id="IPR050324">
    <property type="entry name" value="CDP-alcohol_PTase-I"/>
</dbReference>
<dbReference type="GO" id="GO:0008444">
    <property type="term" value="F:CDP-diacylglycerol-glycerol-3-phosphate 3-phosphatidyltransferase activity"/>
    <property type="evidence" value="ECO:0007669"/>
    <property type="project" value="UniProtKB-EC"/>
</dbReference>
<dbReference type="Pfam" id="PF01066">
    <property type="entry name" value="CDP-OH_P_transf"/>
    <property type="match status" value="1"/>
</dbReference>
<sequence>MFFPAINLPNSLTLFRIFLTPFLVAVLLYGKDRLAFWTFVIGGVSDAMDGAIARLLNQKTMMGTILDPVADKIFLSATVTVMSVIGYVPAWVAIALVSRDLIVISGVFLLKWVETPIPIRPHLWGKITTLTEIFYLFLVLLGNAKYGQPSHLDAIAIVTVIMAILSGIFYVHQGIRWFQAHTK</sequence>
<evidence type="ECO:0000256" key="3">
    <source>
        <dbReference type="ARBA" id="ARBA00010441"/>
    </source>
</evidence>
<dbReference type="InterPro" id="IPR048254">
    <property type="entry name" value="CDP_ALCOHOL_P_TRANSF_CS"/>
</dbReference>
<keyword evidence="11 16" id="KW-0472">Membrane</keyword>
<evidence type="ECO:0000256" key="12">
    <source>
        <dbReference type="ARBA" id="ARBA00023209"/>
    </source>
</evidence>
<evidence type="ECO:0000256" key="16">
    <source>
        <dbReference type="SAM" id="Phobius"/>
    </source>
</evidence>
<dbReference type="AlphaFoldDB" id="A0A059XUN7"/>
<keyword evidence="7 15" id="KW-0808">Transferase</keyword>
<evidence type="ECO:0000256" key="6">
    <source>
        <dbReference type="ARBA" id="ARBA00022516"/>
    </source>
</evidence>
<dbReference type="InterPro" id="IPR004570">
    <property type="entry name" value="Phosphatidylglycerol_P_synth"/>
</dbReference>
<comment type="subcellular location">
    <subcellularLocation>
        <location evidence="1">Membrane</location>
        <topology evidence="1">Multi-pass membrane protein</topology>
    </subcellularLocation>
</comment>
<comment type="pathway">
    <text evidence="2">Phospholipid metabolism; phosphatidylglycerol biosynthesis; phosphatidylglycerol from CDP-diacylglycerol: step 1/2.</text>
</comment>
<dbReference type="PROSITE" id="PS00379">
    <property type="entry name" value="CDP_ALCOHOL_P_TRANSF"/>
    <property type="match status" value="1"/>
</dbReference>
<gene>
    <name evidence="17" type="ORF">Y981_08155</name>
</gene>
<evidence type="ECO:0000256" key="2">
    <source>
        <dbReference type="ARBA" id="ARBA00005042"/>
    </source>
</evidence>
<dbReference type="RefSeq" id="WP_014961333.1">
    <property type="nucleotide sequence ID" value="NZ_CP007243.1"/>
</dbReference>
<keyword evidence="10" id="KW-0443">Lipid metabolism</keyword>
<keyword evidence="6" id="KW-0444">Lipid biosynthesis</keyword>
<dbReference type="GO" id="GO:0016020">
    <property type="term" value="C:membrane"/>
    <property type="evidence" value="ECO:0007669"/>
    <property type="project" value="UniProtKB-SubCell"/>
</dbReference>
<evidence type="ECO:0000256" key="15">
    <source>
        <dbReference type="RuleBase" id="RU003750"/>
    </source>
</evidence>
<name>A0A059XUN7_9BACT</name>
<comment type="similarity">
    <text evidence="3 15">Belongs to the CDP-alcohol phosphatidyltransferase class-I family.</text>
</comment>
<evidence type="ECO:0000313" key="18">
    <source>
        <dbReference type="Proteomes" id="UP000027059"/>
    </source>
</evidence>
<keyword evidence="18" id="KW-1185">Reference proteome</keyword>
<keyword evidence="9 16" id="KW-1133">Transmembrane helix</keyword>
<reference evidence="17 18" key="2">
    <citation type="journal article" date="2015" name="Biomed. Res. Int.">
        <title>Effects of Arsenite Resistance on the Growth and Functional Gene Expression of Leptospirillum ferriphilum and Acidithiobacillus thiooxidans in Pure Culture and Coculture.</title>
        <authorList>
            <person name="Jiang H."/>
            <person name="Liang Y."/>
            <person name="Yin H."/>
            <person name="Xiao Y."/>
            <person name="Guo X."/>
            <person name="Xu Y."/>
            <person name="Hu Q."/>
            <person name="Liu H."/>
            <person name="Liu X."/>
        </authorList>
    </citation>
    <scope>NUCLEOTIDE SEQUENCE [LARGE SCALE GENOMIC DNA]</scope>
    <source>
        <strain evidence="17 18">YSK</strain>
    </source>
</reference>
<dbReference type="GO" id="GO:0046474">
    <property type="term" value="P:glycerophospholipid biosynthetic process"/>
    <property type="evidence" value="ECO:0007669"/>
    <property type="project" value="TreeGrafter"/>
</dbReference>
<protein>
    <recommendedName>
        <fullName evidence="5">CDP-diacylglycerol--glycerol-3-phosphate 3-phosphatidyltransferase</fullName>
        <ecNumber evidence="4">2.7.8.5</ecNumber>
    </recommendedName>
</protein>
<dbReference type="PANTHER" id="PTHR14269">
    <property type="entry name" value="CDP-DIACYLGLYCEROL--GLYCEROL-3-PHOSPHATE 3-PHOSPHATIDYLTRANSFERASE-RELATED"/>
    <property type="match status" value="1"/>
</dbReference>
<dbReference type="EMBL" id="CP007243">
    <property type="protein sequence ID" value="AIA30750.1"/>
    <property type="molecule type" value="Genomic_DNA"/>
</dbReference>
<keyword evidence="8 16" id="KW-0812">Transmembrane</keyword>
<evidence type="ECO:0000256" key="14">
    <source>
        <dbReference type="ARBA" id="ARBA00048586"/>
    </source>
</evidence>
<comment type="catalytic activity">
    <reaction evidence="14">
        <text>a CDP-1,2-diacyl-sn-glycerol + sn-glycerol 3-phosphate = a 1,2-diacyl-sn-glycero-3-phospho-(1'-sn-glycero-3'-phosphate) + CMP + H(+)</text>
        <dbReference type="Rhea" id="RHEA:12593"/>
        <dbReference type="ChEBI" id="CHEBI:15378"/>
        <dbReference type="ChEBI" id="CHEBI:57597"/>
        <dbReference type="ChEBI" id="CHEBI:58332"/>
        <dbReference type="ChEBI" id="CHEBI:60110"/>
        <dbReference type="ChEBI" id="CHEBI:60377"/>
        <dbReference type="EC" id="2.7.8.5"/>
    </reaction>
</comment>
<dbReference type="Proteomes" id="UP000027059">
    <property type="component" value="Chromosome"/>
</dbReference>
<keyword evidence="13" id="KW-1208">Phospholipid metabolism</keyword>